<feature type="chain" id="PRO_5006599411" description="Secretion system C-terminal sorting domain-containing protein" evidence="1">
    <location>
        <begin position="24"/>
        <end position="520"/>
    </location>
</feature>
<sequence length="520" mass="56394" precursor="true">MKNLVKLLLILCITLAMSQEAFAQDWEWSISSAGTVMPTDVTTDESGNVYVTGYFTDSVNFFGSGFEVGNTYRMGFLAKVDTAGNFTWVRTFGDLSSDDEGHAVAVDGSGNVYVSGEFRVSAEFGNITLDESGSNTSGDIFIAKYSPSGDVLWAERAGWDERDDVLDMAIDAADNIYITGYSFEGNFGGYYGITLQEDGSYIAKYSPDGEVIWAQEMDGEESAGIAVNGTDKLYTTGYFWGTVNFGNDTLTGDDWVSDVYLVQMDTSGAVQWARGYGGPDWEYGKSVAVDNENNAYIAGDFESEMILADSNFIANGFSDYYLAKINESGDFQWAVSGGGTGVNKGESVTVNSNGNPVITGEYNIDEVFLAKYDGLNGNILWSLAASGEVGSSVNGKSIHAANTGHLYVTGIHTGEAYFGNHTISGDGGMYLARAADSTFVLSTNDLVGYRDNPVVYPNPATNRIKINISHWERSDIYNINGVKVMSSNQQSIDLSAIPQGVYLIRIYTKKGIIYQKFIKQ</sequence>
<dbReference type="Pfam" id="PF06739">
    <property type="entry name" value="SBBP"/>
    <property type="match status" value="1"/>
</dbReference>
<organism evidence="3 4">
    <name type="scientific">Salinivirga cyanobacteriivorans</name>
    <dbReference type="NCBI Taxonomy" id="1307839"/>
    <lineage>
        <taxon>Bacteria</taxon>
        <taxon>Pseudomonadati</taxon>
        <taxon>Bacteroidota</taxon>
        <taxon>Bacteroidia</taxon>
        <taxon>Bacteroidales</taxon>
        <taxon>Salinivirgaceae</taxon>
        <taxon>Salinivirga</taxon>
    </lineage>
</organism>
<protein>
    <recommendedName>
        <fullName evidence="2">Secretion system C-terminal sorting domain-containing protein</fullName>
    </recommendedName>
</protein>
<dbReference type="OrthoDB" id="9811934at2"/>
<dbReference type="PANTHER" id="PTHR35580">
    <property type="entry name" value="CELL SURFACE GLYCOPROTEIN (S-LAYER PROTEIN)-LIKE PROTEIN"/>
    <property type="match status" value="1"/>
</dbReference>
<evidence type="ECO:0000313" key="3">
    <source>
        <dbReference type="EMBL" id="ALO15538.1"/>
    </source>
</evidence>
<evidence type="ECO:0000313" key="4">
    <source>
        <dbReference type="Proteomes" id="UP000064893"/>
    </source>
</evidence>
<dbReference type="InterPro" id="IPR052918">
    <property type="entry name" value="Motility_Chemotaxis_Reg"/>
</dbReference>
<dbReference type="SUPFAM" id="SSF101898">
    <property type="entry name" value="NHL repeat"/>
    <property type="match status" value="1"/>
</dbReference>
<dbReference type="NCBIfam" id="TIGR04183">
    <property type="entry name" value="Por_Secre_tail"/>
    <property type="match status" value="1"/>
</dbReference>
<dbReference type="InterPro" id="IPR026444">
    <property type="entry name" value="Secre_tail"/>
</dbReference>
<dbReference type="EMBL" id="CP013118">
    <property type="protein sequence ID" value="ALO15538.1"/>
    <property type="molecule type" value="Genomic_DNA"/>
</dbReference>
<dbReference type="Proteomes" id="UP000064893">
    <property type="component" value="Chromosome"/>
</dbReference>
<dbReference type="STRING" id="1307839.L21SP5_01899"/>
<dbReference type="RefSeq" id="WP_057952989.1">
    <property type="nucleotide sequence ID" value="NZ_CP013118.1"/>
</dbReference>
<dbReference type="KEGG" id="blq:L21SP5_01899"/>
<feature type="signal peptide" evidence="1">
    <location>
        <begin position="1"/>
        <end position="23"/>
    </location>
</feature>
<feature type="domain" description="Secretion system C-terminal sorting" evidence="2">
    <location>
        <begin position="455"/>
        <end position="518"/>
    </location>
</feature>
<evidence type="ECO:0000256" key="1">
    <source>
        <dbReference type="SAM" id="SignalP"/>
    </source>
</evidence>
<keyword evidence="1" id="KW-0732">Signal</keyword>
<dbReference type="PANTHER" id="PTHR35580:SF1">
    <property type="entry name" value="PHYTASE-LIKE DOMAIN-CONTAINING PROTEIN"/>
    <property type="match status" value="1"/>
</dbReference>
<dbReference type="AlphaFoldDB" id="A0A0S2HZV4"/>
<gene>
    <name evidence="3" type="ORF">L21SP5_01899</name>
</gene>
<dbReference type="PATRIC" id="fig|1307839.3.peg.2005"/>
<dbReference type="Pfam" id="PF18962">
    <property type="entry name" value="Por_Secre_tail"/>
    <property type="match status" value="1"/>
</dbReference>
<accession>A0A0S2HZV4</accession>
<reference evidence="3 4" key="1">
    <citation type="submission" date="2015-11" db="EMBL/GenBank/DDBJ databases">
        <title>Description and complete genome sequence of a novel strain predominating in hypersaline microbial mats and representing a new family of the Bacteriodetes phylum.</title>
        <authorList>
            <person name="Spring S."/>
            <person name="Bunk B."/>
            <person name="Sproer C."/>
            <person name="Klenk H.-P."/>
        </authorList>
    </citation>
    <scope>NUCLEOTIDE SEQUENCE [LARGE SCALE GENOMIC DNA]</scope>
    <source>
        <strain evidence="3 4">L21-Spi-D4</strain>
    </source>
</reference>
<proteinExistence type="predicted"/>
<dbReference type="Gene3D" id="2.120.10.30">
    <property type="entry name" value="TolB, C-terminal domain"/>
    <property type="match status" value="1"/>
</dbReference>
<name>A0A0S2HZV4_9BACT</name>
<dbReference type="InterPro" id="IPR011042">
    <property type="entry name" value="6-blade_b-propeller_TolB-like"/>
</dbReference>
<evidence type="ECO:0000259" key="2">
    <source>
        <dbReference type="Pfam" id="PF18962"/>
    </source>
</evidence>
<dbReference type="InterPro" id="IPR010620">
    <property type="entry name" value="SBBP_repeat"/>
</dbReference>
<keyword evidence="4" id="KW-1185">Reference proteome</keyword>